<feature type="transmembrane region" description="Helical" evidence="7">
    <location>
        <begin position="123"/>
        <end position="142"/>
    </location>
</feature>
<dbReference type="Proteomes" id="UP000183995">
    <property type="component" value="Unassembled WGS sequence"/>
</dbReference>
<sequence>MNVLILVLEIIGTVAFAASGAMTGLKKKMDIFGVVILGLTTAVGGGVLRDLILGITPPQTFQDPMYALIAIATAIILFLPPVHRWLTRNLPLYEKVLVVMDALGLGIFTVVGIRVAFHVSHSFSGFLLIFVGVVTGVGGGIIRDVLAGDTPYILVKHIYAVASIIGAVVCVVLWHITSSIYAILAGTIIIVVIRVLSAHFKWNLPRANFDDAESKAKAPAEK</sequence>
<dbReference type="AlphaFoldDB" id="A0A1M5Y8C6"/>
<evidence type="ECO:0000256" key="4">
    <source>
        <dbReference type="ARBA" id="ARBA00022692"/>
    </source>
</evidence>
<evidence type="ECO:0000256" key="7">
    <source>
        <dbReference type="SAM" id="Phobius"/>
    </source>
</evidence>
<accession>A0A1M5Y8C6</accession>
<evidence type="ECO:0000256" key="2">
    <source>
        <dbReference type="ARBA" id="ARBA00008193"/>
    </source>
</evidence>
<feature type="transmembrane region" description="Helical" evidence="7">
    <location>
        <begin position="180"/>
        <end position="197"/>
    </location>
</feature>
<keyword evidence="3" id="KW-1003">Cell membrane</keyword>
<dbReference type="InterPro" id="IPR005115">
    <property type="entry name" value="Gly_transporter"/>
</dbReference>
<keyword evidence="10" id="KW-1185">Reference proteome</keyword>
<evidence type="ECO:0000313" key="9">
    <source>
        <dbReference type="EMBL" id="SHI07733.1"/>
    </source>
</evidence>
<organism evidence="9 10">
    <name type="scientific">Sporobacter termitidis DSM 10068</name>
    <dbReference type="NCBI Taxonomy" id="1123282"/>
    <lineage>
        <taxon>Bacteria</taxon>
        <taxon>Bacillati</taxon>
        <taxon>Bacillota</taxon>
        <taxon>Clostridia</taxon>
        <taxon>Eubacteriales</taxon>
        <taxon>Oscillospiraceae</taxon>
        <taxon>Sporobacter</taxon>
    </lineage>
</organism>
<feature type="domain" description="Glycine transporter" evidence="8">
    <location>
        <begin position="99"/>
        <end position="174"/>
    </location>
</feature>
<evidence type="ECO:0000256" key="5">
    <source>
        <dbReference type="ARBA" id="ARBA00022989"/>
    </source>
</evidence>
<gene>
    <name evidence="9" type="ORF">SAMN02745823_02290</name>
</gene>
<dbReference type="EMBL" id="FQXV01000007">
    <property type="protein sequence ID" value="SHI07733.1"/>
    <property type="molecule type" value="Genomic_DNA"/>
</dbReference>
<evidence type="ECO:0000259" key="8">
    <source>
        <dbReference type="Pfam" id="PF03458"/>
    </source>
</evidence>
<evidence type="ECO:0000256" key="6">
    <source>
        <dbReference type="ARBA" id="ARBA00023136"/>
    </source>
</evidence>
<feature type="transmembrane region" description="Helical" evidence="7">
    <location>
        <begin position="65"/>
        <end position="86"/>
    </location>
</feature>
<dbReference type="OrthoDB" id="9791874at2"/>
<keyword evidence="6 7" id="KW-0472">Membrane</keyword>
<name>A0A1M5Y8C6_9FIRM</name>
<dbReference type="GO" id="GO:0005886">
    <property type="term" value="C:plasma membrane"/>
    <property type="evidence" value="ECO:0007669"/>
    <property type="project" value="UniProtKB-SubCell"/>
</dbReference>
<feature type="domain" description="Glycine transporter" evidence="8">
    <location>
        <begin position="7"/>
        <end position="79"/>
    </location>
</feature>
<dbReference type="PANTHER" id="PTHR30506:SF3">
    <property type="entry name" value="UPF0126 INNER MEMBRANE PROTEIN YADS-RELATED"/>
    <property type="match status" value="1"/>
</dbReference>
<dbReference type="Pfam" id="PF03458">
    <property type="entry name" value="Gly_transporter"/>
    <property type="match status" value="2"/>
</dbReference>
<keyword evidence="4 7" id="KW-0812">Transmembrane</keyword>
<proteinExistence type="inferred from homology"/>
<comment type="similarity">
    <text evidence="2">Belongs to the UPF0126 family.</text>
</comment>
<dbReference type="RefSeq" id="WP_073079002.1">
    <property type="nucleotide sequence ID" value="NZ_FQXV01000007.1"/>
</dbReference>
<reference evidence="9 10" key="1">
    <citation type="submission" date="2016-11" db="EMBL/GenBank/DDBJ databases">
        <authorList>
            <person name="Jaros S."/>
            <person name="Januszkiewicz K."/>
            <person name="Wedrychowicz H."/>
        </authorList>
    </citation>
    <scope>NUCLEOTIDE SEQUENCE [LARGE SCALE GENOMIC DNA]</scope>
    <source>
        <strain evidence="9 10">DSM 10068</strain>
    </source>
</reference>
<comment type="subcellular location">
    <subcellularLocation>
        <location evidence="1">Cell membrane</location>
        <topology evidence="1">Multi-pass membrane protein</topology>
    </subcellularLocation>
</comment>
<evidence type="ECO:0000256" key="3">
    <source>
        <dbReference type="ARBA" id="ARBA00022475"/>
    </source>
</evidence>
<feature type="transmembrane region" description="Helical" evidence="7">
    <location>
        <begin position="154"/>
        <end position="174"/>
    </location>
</feature>
<evidence type="ECO:0000313" key="10">
    <source>
        <dbReference type="Proteomes" id="UP000183995"/>
    </source>
</evidence>
<keyword evidence="5 7" id="KW-1133">Transmembrane helix</keyword>
<feature type="transmembrane region" description="Helical" evidence="7">
    <location>
        <begin position="98"/>
        <end position="117"/>
    </location>
</feature>
<protein>
    <submittedName>
        <fullName evidence="9">Uncharacterized membrane protein YeiH</fullName>
    </submittedName>
</protein>
<dbReference type="PANTHER" id="PTHR30506">
    <property type="entry name" value="INNER MEMBRANE PROTEIN"/>
    <property type="match status" value="1"/>
</dbReference>
<evidence type="ECO:0000256" key="1">
    <source>
        <dbReference type="ARBA" id="ARBA00004651"/>
    </source>
</evidence>
<feature type="transmembrane region" description="Helical" evidence="7">
    <location>
        <begin position="6"/>
        <end position="25"/>
    </location>
</feature>
<feature type="transmembrane region" description="Helical" evidence="7">
    <location>
        <begin position="32"/>
        <end position="53"/>
    </location>
</feature>